<evidence type="ECO:0000256" key="1">
    <source>
        <dbReference type="SAM" id="SignalP"/>
    </source>
</evidence>
<dbReference type="EMBL" id="CP163445">
    <property type="protein sequence ID" value="XDQ79988.1"/>
    <property type="molecule type" value="Genomic_DNA"/>
</dbReference>
<gene>
    <name evidence="2" type="ORF">AB2U05_16740</name>
</gene>
<reference evidence="2" key="1">
    <citation type="submission" date="2024-07" db="EMBL/GenBank/DDBJ databases">
        <authorList>
            <person name="Yu S.T."/>
        </authorList>
    </citation>
    <scope>NUCLEOTIDE SEQUENCE</scope>
    <source>
        <strain evidence="2">Y1</strain>
    </source>
</reference>
<dbReference type="PROSITE" id="PS51257">
    <property type="entry name" value="PROKAR_LIPOPROTEIN"/>
    <property type="match status" value="1"/>
</dbReference>
<feature type="signal peptide" evidence="1">
    <location>
        <begin position="1"/>
        <end position="24"/>
    </location>
</feature>
<dbReference type="RefSeq" id="WP_369183603.1">
    <property type="nucleotide sequence ID" value="NZ_CP163445.1"/>
</dbReference>
<evidence type="ECO:0000313" key="2">
    <source>
        <dbReference type="EMBL" id="XDQ79988.1"/>
    </source>
</evidence>
<accession>A0AB39TLK9</accession>
<name>A0AB39TLK9_9ACTN</name>
<proteinExistence type="predicted"/>
<dbReference type="AlphaFoldDB" id="A0AB39TLK9"/>
<protein>
    <submittedName>
        <fullName evidence="2">Uncharacterized protein</fullName>
    </submittedName>
</protein>
<keyword evidence="1" id="KW-0732">Signal</keyword>
<feature type="chain" id="PRO_5044337694" evidence="1">
    <location>
        <begin position="25"/>
        <end position="122"/>
    </location>
</feature>
<sequence>MTAAQLRRLAAAFAAAGTVLGAAACSSADDLAQGGGALSYDRVRSVALDAVRNRTDTCPFGLDLAKAAGAAGITGAVSRLAVNGEGDLIMVLSQDSGDPEQNPALAGEPLRKAAEALVKQLG</sequence>
<organism evidence="2">
    <name type="scientific">Streptomyces sp. Y1</name>
    <dbReference type="NCBI Taxonomy" id="3238634"/>
    <lineage>
        <taxon>Bacteria</taxon>
        <taxon>Bacillati</taxon>
        <taxon>Actinomycetota</taxon>
        <taxon>Actinomycetes</taxon>
        <taxon>Kitasatosporales</taxon>
        <taxon>Streptomycetaceae</taxon>
        <taxon>Streptomyces</taxon>
    </lineage>
</organism>